<dbReference type="Proteomes" id="UP000321558">
    <property type="component" value="Unassembled WGS sequence"/>
</dbReference>
<keyword evidence="1" id="KW-1133">Transmembrane helix</keyword>
<keyword evidence="3" id="KW-1185">Reference proteome</keyword>
<dbReference type="AlphaFoldDB" id="A0A511ZLK3"/>
<keyword evidence="1" id="KW-0812">Transmembrane</keyword>
<evidence type="ECO:0008006" key="4">
    <source>
        <dbReference type="Google" id="ProtNLM"/>
    </source>
</evidence>
<dbReference type="EMBL" id="BJYM01000013">
    <property type="protein sequence ID" value="GEN88332.1"/>
    <property type="molecule type" value="Genomic_DNA"/>
</dbReference>
<evidence type="ECO:0000313" key="3">
    <source>
        <dbReference type="Proteomes" id="UP000321558"/>
    </source>
</evidence>
<name>A0A511ZLK3_9BACI</name>
<comment type="caution">
    <text evidence="2">The sequence shown here is derived from an EMBL/GenBank/DDBJ whole genome shotgun (WGS) entry which is preliminary data.</text>
</comment>
<gene>
    <name evidence="2" type="ORF">OSO01_30710</name>
</gene>
<evidence type="ECO:0000256" key="1">
    <source>
        <dbReference type="SAM" id="Phobius"/>
    </source>
</evidence>
<reference evidence="2 3" key="1">
    <citation type="submission" date="2019-07" db="EMBL/GenBank/DDBJ databases">
        <title>Whole genome shotgun sequence of Oceanobacillus sojae NBRC 105379.</title>
        <authorList>
            <person name="Hosoyama A."/>
            <person name="Uohara A."/>
            <person name="Ohji S."/>
            <person name="Ichikawa N."/>
        </authorList>
    </citation>
    <scope>NUCLEOTIDE SEQUENCE [LARGE SCALE GENOMIC DNA]</scope>
    <source>
        <strain evidence="2 3">NBRC 105379</strain>
    </source>
</reference>
<organism evidence="2 3">
    <name type="scientific">Oceanobacillus sojae</name>
    <dbReference type="NCBI Taxonomy" id="582851"/>
    <lineage>
        <taxon>Bacteria</taxon>
        <taxon>Bacillati</taxon>
        <taxon>Bacillota</taxon>
        <taxon>Bacilli</taxon>
        <taxon>Bacillales</taxon>
        <taxon>Bacillaceae</taxon>
        <taxon>Oceanobacillus</taxon>
    </lineage>
</organism>
<keyword evidence="1" id="KW-0472">Membrane</keyword>
<dbReference type="STRING" id="582851.GCA_900162665_01854"/>
<protein>
    <recommendedName>
        <fullName evidence="4">DUF340 domain-containing protein</fullName>
    </recommendedName>
</protein>
<feature type="transmembrane region" description="Helical" evidence="1">
    <location>
        <begin position="60"/>
        <end position="78"/>
    </location>
</feature>
<feature type="transmembrane region" description="Helical" evidence="1">
    <location>
        <begin position="84"/>
        <end position="108"/>
    </location>
</feature>
<feature type="transmembrane region" description="Helical" evidence="1">
    <location>
        <begin position="35"/>
        <end position="53"/>
    </location>
</feature>
<evidence type="ECO:0000313" key="2">
    <source>
        <dbReference type="EMBL" id="GEN88332.1"/>
    </source>
</evidence>
<feature type="transmembrane region" description="Helical" evidence="1">
    <location>
        <begin position="120"/>
        <end position="143"/>
    </location>
</feature>
<proteinExistence type="predicted"/>
<dbReference type="RefSeq" id="WP_147211292.1">
    <property type="nucleotide sequence ID" value="NZ_BJYM01000013.1"/>
</dbReference>
<sequence length="149" mass="16137">MNMSMKDWTISLLFTSVLTAIIANFFQNDVSIIESIPGVLILSSIAFIGIFIAKLVPFKIPAVVYVALTGLLLASPISPISDPIIYYTSLISFTAPLTVVGTLAGIGLDFKAFMSQSWKMIIIAVFVFTGTFLLQAVFAQVFLTVTNAF</sequence>
<accession>A0A511ZLK3</accession>
<dbReference type="OrthoDB" id="6443879at2"/>